<accession>A0ABR9LID6</accession>
<dbReference type="EMBL" id="JADBEJ010000006">
    <property type="protein sequence ID" value="MBE1580454.1"/>
    <property type="molecule type" value="Genomic_DNA"/>
</dbReference>
<organism evidence="1 2">
    <name type="scientific">Amycolatopsis roodepoortensis</name>
    <dbReference type="NCBI Taxonomy" id="700274"/>
    <lineage>
        <taxon>Bacteria</taxon>
        <taxon>Bacillati</taxon>
        <taxon>Actinomycetota</taxon>
        <taxon>Actinomycetes</taxon>
        <taxon>Pseudonocardiales</taxon>
        <taxon>Pseudonocardiaceae</taxon>
        <taxon>Amycolatopsis</taxon>
    </lineage>
</organism>
<reference evidence="1 2" key="1">
    <citation type="submission" date="2020-10" db="EMBL/GenBank/DDBJ databases">
        <title>Sequencing the genomes of 1000 actinobacteria strains.</title>
        <authorList>
            <person name="Klenk H.-P."/>
        </authorList>
    </citation>
    <scope>NUCLEOTIDE SEQUENCE [LARGE SCALE GENOMIC DNA]</scope>
    <source>
        <strain evidence="1 2">DSM 46661</strain>
    </source>
</reference>
<gene>
    <name evidence="1" type="ORF">H4W30_007535</name>
</gene>
<evidence type="ECO:0000313" key="1">
    <source>
        <dbReference type="EMBL" id="MBE1580454.1"/>
    </source>
</evidence>
<sequence>MSADERWENLLREQINKLARGPRDWVALVELRPRLDERGASRAAQDEHLKRLSKAEKLELAPESNRKALRDPDHDAAIFISGEANHLVMWTG</sequence>
<protein>
    <submittedName>
        <fullName evidence="1">Uncharacterized protein</fullName>
    </submittedName>
</protein>
<proteinExistence type="predicted"/>
<keyword evidence="2" id="KW-1185">Reference proteome</keyword>
<name>A0ABR9LID6_9PSEU</name>
<evidence type="ECO:0000313" key="2">
    <source>
        <dbReference type="Proteomes" id="UP000656548"/>
    </source>
</evidence>
<dbReference type="Proteomes" id="UP000656548">
    <property type="component" value="Unassembled WGS sequence"/>
</dbReference>
<dbReference type="RefSeq" id="WP_192747014.1">
    <property type="nucleotide sequence ID" value="NZ_JADBEJ010000006.1"/>
</dbReference>
<comment type="caution">
    <text evidence="1">The sequence shown here is derived from an EMBL/GenBank/DDBJ whole genome shotgun (WGS) entry which is preliminary data.</text>
</comment>